<feature type="compositionally biased region" description="Acidic residues" evidence="4">
    <location>
        <begin position="287"/>
        <end position="297"/>
    </location>
</feature>
<evidence type="ECO:0000259" key="6">
    <source>
        <dbReference type="PROSITE" id="PS51194"/>
    </source>
</evidence>
<protein>
    <submittedName>
        <fullName evidence="7">P-loop containing nucleoside triphosphate hydrolase protein</fullName>
    </submittedName>
</protein>
<keyword evidence="2 7" id="KW-0378">Hydrolase</keyword>
<dbReference type="GO" id="GO:0008094">
    <property type="term" value="F:ATP-dependent activity, acting on DNA"/>
    <property type="evidence" value="ECO:0007669"/>
    <property type="project" value="TreeGrafter"/>
</dbReference>
<dbReference type="PANTHER" id="PTHR45626">
    <property type="entry name" value="TRANSCRIPTION TERMINATION FACTOR 2-RELATED"/>
    <property type="match status" value="1"/>
</dbReference>
<dbReference type="CDD" id="cd18793">
    <property type="entry name" value="SF2_C_SNF"/>
    <property type="match status" value="1"/>
</dbReference>
<keyword evidence="3" id="KW-0067">ATP-binding</keyword>
<evidence type="ECO:0000313" key="8">
    <source>
        <dbReference type="Proteomes" id="UP000813824"/>
    </source>
</evidence>
<keyword evidence="1" id="KW-0547">Nucleotide-binding</keyword>
<dbReference type="InterPro" id="IPR014001">
    <property type="entry name" value="Helicase_ATP-bd"/>
</dbReference>
<organism evidence="7 8">
    <name type="scientific">Cristinia sonorae</name>
    <dbReference type="NCBI Taxonomy" id="1940300"/>
    <lineage>
        <taxon>Eukaryota</taxon>
        <taxon>Fungi</taxon>
        <taxon>Dikarya</taxon>
        <taxon>Basidiomycota</taxon>
        <taxon>Agaricomycotina</taxon>
        <taxon>Agaricomycetes</taxon>
        <taxon>Agaricomycetidae</taxon>
        <taxon>Agaricales</taxon>
        <taxon>Pleurotineae</taxon>
        <taxon>Stephanosporaceae</taxon>
        <taxon>Cristinia</taxon>
    </lineage>
</organism>
<evidence type="ECO:0000313" key="7">
    <source>
        <dbReference type="EMBL" id="KAH8102679.1"/>
    </source>
</evidence>
<reference evidence="7" key="1">
    <citation type="journal article" date="2021" name="New Phytol.">
        <title>Evolutionary innovations through gain and loss of genes in the ectomycorrhizal Boletales.</title>
        <authorList>
            <person name="Wu G."/>
            <person name="Miyauchi S."/>
            <person name="Morin E."/>
            <person name="Kuo A."/>
            <person name="Drula E."/>
            <person name="Varga T."/>
            <person name="Kohler A."/>
            <person name="Feng B."/>
            <person name="Cao Y."/>
            <person name="Lipzen A."/>
            <person name="Daum C."/>
            <person name="Hundley H."/>
            <person name="Pangilinan J."/>
            <person name="Johnson J."/>
            <person name="Barry K."/>
            <person name="LaButti K."/>
            <person name="Ng V."/>
            <person name="Ahrendt S."/>
            <person name="Min B."/>
            <person name="Choi I.G."/>
            <person name="Park H."/>
            <person name="Plett J.M."/>
            <person name="Magnuson J."/>
            <person name="Spatafora J.W."/>
            <person name="Nagy L.G."/>
            <person name="Henrissat B."/>
            <person name="Grigoriev I.V."/>
            <person name="Yang Z.L."/>
            <person name="Xu J."/>
            <person name="Martin F.M."/>
        </authorList>
    </citation>
    <scope>NUCLEOTIDE SEQUENCE</scope>
    <source>
        <strain evidence="7">KKN 215</strain>
    </source>
</reference>
<dbReference type="GO" id="GO:0005524">
    <property type="term" value="F:ATP binding"/>
    <property type="evidence" value="ECO:0007669"/>
    <property type="project" value="UniProtKB-KW"/>
</dbReference>
<feature type="domain" description="Helicase ATP-binding" evidence="5">
    <location>
        <begin position="8"/>
        <end position="177"/>
    </location>
</feature>
<dbReference type="EMBL" id="JAEVFJ010000009">
    <property type="protein sequence ID" value="KAH8102679.1"/>
    <property type="molecule type" value="Genomic_DNA"/>
</dbReference>
<dbReference type="SMART" id="SM00490">
    <property type="entry name" value="HELICc"/>
    <property type="match status" value="1"/>
</dbReference>
<dbReference type="Gene3D" id="3.40.50.300">
    <property type="entry name" value="P-loop containing nucleotide triphosphate hydrolases"/>
    <property type="match status" value="1"/>
</dbReference>
<sequence length="537" mass="61700">MSTSGECTGLGKTLLMIALISEQILRFGRRGTNLVVCPGIGLMYQWRNELNKFAPGLKVLLYRDSDIPSGIKSVDEKFMAQYDVVIVLYCQVRSQHSCKIRWEKEEIFVSEKNRWPLFKLVWHRVILDEAHTIRNSQCKTTLACFAVSKRFGYCLTATPIHNSVLDLFPLVCFINATYKGLTDEKVFREKICLPLRHHTTVIPRVLDELLADCLIYRSYYRPNGEPLIEMPHRFEHRYEVVLSTKEFIFYCFMHEKWYFNSVLARMTREQQGAVCPMLATRALAAEENGDDDTEEAAPVDGIPSPSPKRSPKKYANKHISEGDVAVDLNNLPEELRGLAEIFGSTYLSSKMWKSVDIYFRIQHDRPGDKVIIISRFRDTLEVLASYFRNVGIQSIYYRGDMSAQQRTEALRQLAEDDSCMICFMTVQSGGVGLNITSCNNVILLEPWWNPYIEEQAFGRVHRIGQKKDCHIYRLYALGTIDEQILETQEKKYKLVKGIFSAFEGPTDEDREEWMKGVSASLDIIRRTSSYSSGDAVI</sequence>
<evidence type="ECO:0000256" key="3">
    <source>
        <dbReference type="ARBA" id="ARBA00022840"/>
    </source>
</evidence>
<dbReference type="InterPro" id="IPR000330">
    <property type="entry name" value="SNF2_N"/>
</dbReference>
<dbReference type="Pfam" id="PF00271">
    <property type="entry name" value="Helicase_C"/>
    <property type="match status" value="1"/>
</dbReference>
<feature type="domain" description="Helicase C-terminal" evidence="6">
    <location>
        <begin position="354"/>
        <end position="518"/>
    </location>
</feature>
<dbReference type="GO" id="GO:0005634">
    <property type="term" value="C:nucleus"/>
    <property type="evidence" value="ECO:0007669"/>
    <property type="project" value="TreeGrafter"/>
</dbReference>
<name>A0A8K0XS78_9AGAR</name>
<dbReference type="PROSITE" id="PS51192">
    <property type="entry name" value="HELICASE_ATP_BIND_1"/>
    <property type="match status" value="1"/>
</dbReference>
<dbReference type="Pfam" id="PF00176">
    <property type="entry name" value="SNF2-rel_dom"/>
    <property type="match status" value="1"/>
</dbReference>
<evidence type="ECO:0000256" key="1">
    <source>
        <dbReference type="ARBA" id="ARBA00022741"/>
    </source>
</evidence>
<dbReference type="InterPro" id="IPR038718">
    <property type="entry name" value="SNF2-like_sf"/>
</dbReference>
<proteinExistence type="predicted"/>
<dbReference type="OrthoDB" id="448448at2759"/>
<dbReference type="Gene3D" id="3.40.50.10810">
    <property type="entry name" value="Tandem AAA-ATPase domain"/>
    <property type="match status" value="1"/>
</dbReference>
<dbReference type="InterPro" id="IPR001650">
    <property type="entry name" value="Helicase_C-like"/>
</dbReference>
<feature type="region of interest" description="Disordered" evidence="4">
    <location>
        <begin position="286"/>
        <end position="315"/>
    </location>
</feature>
<dbReference type="InterPro" id="IPR050628">
    <property type="entry name" value="SNF2_RAD54_helicase_TF"/>
</dbReference>
<gene>
    <name evidence="7" type="ORF">BXZ70DRAFT_799639</name>
</gene>
<keyword evidence="8" id="KW-1185">Reference proteome</keyword>
<dbReference type="InterPro" id="IPR027417">
    <property type="entry name" value="P-loop_NTPase"/>
</dbReference>
<dbReference type="GO" id="GO:0016787">
    <property type="term" value="F:hydrolase activity"/>
    <property type="evidence" value="ECO:0007669"/>
    <property type="project" value="UniProtKB-KW"/>
</dbReference>
<dbReference type="PROSITE" id="PS51194">
    <property type="entry name" value="HELICASE_CTER"/>
    <property type="match status" value="1"/>
</dbReference>
<dbReference type="InterPro" id="IPR049730">
    <property type="entry name" value="SNF2/RAD54-like_C"/>
</dbReference>
<dbReference type="SMART" id="SM00487">
    <property type="entry name" value="DEXDc"/>
    <property type="match status" value="1"/>
</dbReference>
<evidence type="ECO:0000256" key="4">
    <source>
        <dbReference type="SAM" id="MobiDB-lite"/>
    </source>
</evidence>
<comment type="caution">
    <text evidence="7">The sequence shown here is derived from an EMBL/GenBank/DDBJ whole genome shotgun (WGS) entry which is preliminary data.</text>
</comment>
<dbReference type="AlphaFoldDB" id="A0A8K0XS78"/>
<evidence type="ECO:0000259" key="5">
    <source>
        <dbReference type="PROSITE" id="PS51192"/>
    </source>
</evidence>
<accession>A0A8K0XS78</accession>
<dbReference type="Proteomes" id="UP000813824">
    <property type="component" value="Unassembled WGS sequence"/>
</dbReference>
<dbReference type="GO" id="GO:0006281">
    <property type="term" value="P:DNA repair"/>
    <property type="evidence" value="ECO:0007669"/>
    <property type="project" value="TreeGrafter"/>
</dbReference>
<evidence type="ECO:0000256" key="2">
    <source>
        <dbReference type="ARBA" id="ARBA00022801"/>
    </source>
</evidence>
<dbReference type="SUPFAM" id="SSF52540">
    <property type="entry name" value="P-loop containing nucleoside triphosphate hydrolases"/>
    <property type="match status" value="2"/>
</dbReference>